<dbReference type="GO" id="GO:0004315">
    <property type="term" value="F:3-oxoacyl-[acyl-carrier-protein] synthase activity"/>
    <property type="evidence" value="ECO:0007669"/>
    <property type="project" value="TreeGrafter"/>
</dbReference>
<keyword evidence="6" id="KW-1185">Reference proteome</keyword>
<dbReference type="OrthoDB" id="9808669at2"/>
<dbReference type="STRING" id="1193682.BJP25_09390"/>
<dbReference type="SMART" id="SM00825">
    <property type="entry name" value="PKS_KS"/>
    <property type="match status" value="1"/>
</dbReference>
<keyword evidence="2 3" id="KW-0808">Transferase</keyword>
<accession>A0A1Q9LS42</accession>
<feature type="domain" description="Ketosynthase family 3 (KS3)" evidence="4">
    <location>
        <begin position="1"/>
        <end position="405"/>
    </location>
</feature>
<dbReference type="Pfam" id="PF02801">
    <property type="entry name" value="Ketoacyl-synt_C"/>
    <property type="match status" value="1"/>
</dbReference>
<dbReference type="PANTHER" id="PTHR11712">
    <property type="entry name" value="POLYKETIDE SYNTHASE-RELATED"/>
    <property type="match status" value="1"/>
</dbReference>
<evidence type="ECO:0000259" key="4">
    <source>
        <dbReference type="PROSITE" id="PS52004"/>
    </source>
</evidence>
<evidence type="ECO:0000256" key="1">
    <source>
        <dbReference type="ARBA" id="ARBA00008467"/>
    </source>
</evidence>
<sequence length="406" mass="40065">MTGAAVVGTGVVGAAGTDVAGFTAALAAGRSAITATPLGPAAELGPWSLADALSDAPEDLRGRALRAAGRAPRPVAAAVGAAVQAWVAAGCPDLPGDRVGVVVAGHNLTDRYTHDLAARYADRPHHLPARFALHALDSDHLGTLSEVLGATGEGWVAGAASASGTVGVVHGARLVAAGLVDCCVVVGALTELTPWHRRGFAVLGALAADDGDPAGACRPFDADRRGFVPGEAAAALVLESPASAARRGAEVAAVVAGTALGLDANRLADPDAGGQARVVRAALAAAGTTADRLDYVCAHATASRLGDATEARALRAVLGAAAGRPWVNATKGLTGHCLSAAGVLAAVATVAQMGGGFVHPNANLRTPLDDRLRFVGATAEPAGIRWALSTGFGFGGANAAVVLRAA</sequence>
<comment type="similarity">
    <text evidence="1 3">Belongs to the thiolase-like superfamily. Beta-ketoacyl-ACP synthases family.</text>
</comment>
<dbReference type="SUPFAM" id="SSF53901">
    <property type="entry name" value="Thiolase-like"/>
    <property type="match status" value="2"/>
</dbReference>
<dbReference type="GO" id="GO:0006633">
    <property type="term" value="P:fatty acid biosynthetic process"/>
    <property type="evidence" value="ECO:0007669"/>
    <property type="project" value="TreeGrafter"/>
</dbReference>
<reference evidence="5 6" key="1">
    <citation type="submission" date="2016-10" db="EMBL/GenBank/DDBJ databases">
        <title>The Draft Genome Sequence of Actinokineospora bangkokensis 44EHWT reveals the biosynthetic pathway of antifungal compounds Thailandins with unusual extender unit butylmalonyl-CoA.</title>
        <authorList>
            <person name="Greule A."/>
            <person name="Intra B."/>
            <person name="Flemming S."/>
            <person name="Rommel M.G."/>
            <person name="Panbangred W."/>
            <person name="Bechthold A."/>
        </authorList>
    </citation>
    <scope>NUCLEOTIDE SEQUENCE [LARGE SCALE GENOMIC DNA]</scope>
    <source>
        <strain evidence="5 6">44EHW</strain>
    </source>
</reference>
<evidence type="ECO:0000256" key="3">
    <source>
        <dbReference type="RuleBase" id="RU003694"/>
    </source>
</evidence>
<evidence type="ECO:0000313" key="6">
    <source>
        <dbReference type="Proteomes" id="UP000186040"/>
    </source>
</evidence>
<dbReference type="Proteomes" id="UP000186040">
    <property type="component" value="Unassembled WGS sequence"/>
</dbReference>
<evidence type="ECO:0000313" key="5">
    <source>
        <dbReference type="EMBL" id="OLR94830.1"/>
    </source>
</evidence>
<organism evidence="5 6">
    <name type="scientific">Actinokineospora bangkokensis</name>
    <dbReference type="NCBI Taxonomy" id="1193682"/>
    <lineage>
        <taxon>Bacteria</taxon>
        <taxon>Bacillati</taxon>
        <taxon>Actinomycetota</taxon>
        <taxon>Actinomycetes</taxon>
        <taxon>Pseudonocardiales</taxon>
        <taxon>Pseudonocardiaceae</taxon>
        <taxon>Actinokineospora</taxon>
    </lineage>
</organism>
<dbReference type="InterPro" id="IPR016039">
    <property type="entry name" value="Thiolase-like"/>
</dbReference>
<dbReference type="InterPro" id="IPR014031">
    <property type="entry name" value="Ketoacyl_synth_C"/>
</dbReference>
<dbReference type="InterPro" id="IPR000794">
    <property type="entry name" value="Beta-ketoacyl_synthase"/>
</dbReference>
<dbReference type="GO" id="GO:0005829">
    <property type="term" value="C:cytosol"/>
    <property type="evidence" value="ECO:0007669"/>
    <property type="project" value="TreeGrafter"/>
</dbReference>
<dbReference type="Pfam" id="PF00109">
    <property type="entry name" value="ketoacyl-synt"/>
    <property type="match status" value="1"/>
</dbReference>
<name>A0A1Q9LS42_9PSEU</name>
<dbReference type="EMBL" id="MKQR01000006">
    <property type="protein sequence ID" value="OLR94830.1"/>
    <property type="molecule type" value="Genomic_DNA"/>
</dbReference>
<dbReference type="InterPro" id="IPR020841">
    <property type="entry name" value="PKS_Beta-ketoAc_synthase_dom"/>
</dbReference>
<dbReference type="PANTHER" id="PTHR11712:SF336">
    <property type="entry name" value="3-OXOACYL-[ACYL-CARRIER-PROTEIN] SYNTHASE, MITOCHONDRIAL"/>
    <property type="match status" value="1"/>
</dbReference>
<proteinExistence type="inferred from homology"/>
<dbReference type="PROSITE" id="PS52004">
    <property type="entry name" value="KS3_2"/>
    <property type="match status" value="1"/>
</dbReference>
<dbReference type="RefSeq" id="WP_075973398.1">
    <property type="nucleotide sequence ID" value="NZ_MKQR01000006.1"/>
</dbReference>
<dbReference type="AlphaFoldDB" id="A0A1Q9LS42"/>
<evidence type="ECO:0000256" key="2">
    <source>
        <dbReference type="ARBA" id="ARBA00022679"/>
    </source>
</evidence>
<dbReference type="Gene3D" id="3.40.47.10">
    <property type="match status" value="2"/>
</dbReference>
<comment type="caution">
    <text evidence="5">The sequence shown here is derived from an EMBL/GenBank/DDBJ whole genome shotgun (WGS) entry which is preliminary data.</text>
</comment>
<gene>
    <name evidence="5" type="ORF">BJP25_09390</name>
</gene>
<dbReference type="InterPro" id="IPR014030">
    <property type="entry name" value="Ketoacyl_synth_N"/>
</dbReference>
<protein>
    <submittedName>
        <fullName evidence="5">Polyketide beta-ketoacyl:ACP synthase</fullName>
    </submittedName>
</protein>